<comment type="similarity">
    <text evidence="1">Belongs to the glycosyltransferase 15 family.</text>
</comment>
<dbReference type="PANTHER" id="PTHR31121">
    <property type="entry name" value="ALPHA-1,2 MANNOSYLTRANSFERASE KTR1"/>
    <property type="match status" value="1"/>
</dbReference>
<evidence type="ECO:0000256" key="2">
    <source>
        <dbReference type="ARBA" id="ARBA00022679"/>
    </source>
</evidence>
<dbReference type="EMBL" id="QEAQ01000058">
    <property type="protein sequence ID" value="TPX57120.1"/>
    <property type="molecule type" value="Genomic_DNA"/>
</dbReference>
<evidence type="ECO:0000256" key="1">
    <source>
        <dbReference type="ARBA" id="ARBA00007677"/>
    </source>
</evidence>
<keyword evidence="2" id="KW-0808">Transferase</keyword>
<sequence>MARGFCTLQTLTTPLALFILLTSYLLTTTNLYRHLERKYQLLSSPLPAFAYEYGGVEAAGGERANAAIVVLARNSDVDDVVHTLRTFESTFNARYRYPYVFLNDKPWTYEFRSRITDFISRKRGGDNKPDVRFGQIPAAHWSYPSHVNQTKAHQCMQAMKKAGVPYAAVESYHHMCRFQSGFFYKHELLREFEWYWRLEPDVDYLCPLHYDPFQYMATHGKRYGFNILAPEFMATIPSLTSTLKSYMSTHHITSPPPTLQLMWNTTTDSYNGLHFWSNFEIGSLTWLRSSEYQRFFNHLDATGNFYYERWGDAPIHSVAAGMLLKPDEIHYFEEIGYRHGDRVHCPQVKQVEGVYGPCGCDLDRLKTTWVKWGVWAYKDHWGRELERWREWAAKWQRDDAPKR</sequence>
<dbReference type="GO" id="GO:0006487">
    <property type="term" value="P:protein N-linked glycosylation"/>
    <property type="evidence" value="ECO:0007669"/>
    <property type="project" value="TreeGrafter"/>
</dbReference>
<reference evidence="3 4" key="1">
    <citation type="journal article" date="2019" name="Sci. Rep.">
        <title>Comparative genomics of chytrid fungi reveal insights into the obligate biotrophic and pathogenic lifestyle of Synchytrium endobioticum.</title>
        <authorList>
            <person name="van de Vossenberg B.T.L.H."/>
            <person name="Warris S."/>
            <person name="Nguyen H.D.T."/>
            <person name="van Gent-Pelzer M.P.E."/>
            <person name="Joly D.L."/>
            <person name="van de Geest H.C."/>
            <person name="Bonants P.J.M."/>
            <person name="Smith D.S."/>
            <person name="Levesque C.A."/>
            <person name="van der Lee T.A.J."/>
        </authorList>
    </citation>
    <scope>NUCLEOTIDE SEQUENCE [LARGE SCALE GENOMIC DNA]</scope>
    <source>
        <strain evidence="3 4">CBS 809.83</strain>
    </source>
</reference>
<gene>
    <name evidence="3" type="ORF">PhCBS80983_g04056</name>
</gene>
<keyword evidence="4" id="KW-1185">Reference proteome</keyword>
<dbReference type="FunFam" id="3.90.550.10:FF:000051">
    <property type="entry name" value="Alpha-1,2-mannosyltransferase (Ktr4)"/>
    <property type="match status" value="1"/>
</dbReference>
<organism evidence="3 4">
    <name type="scientific">Powellomyces hirtus</name>
    <dbReference type="NCBI Taxonomy" id="109895"/>
    <lineage>
        <taxon>Eukaryota</taxon>
        <taxon>Fungi</taxon>
        <taxon>Fungi incertae sedis</taxon>
        <taxon>Chytridiomycota</taxon>
        <taxon>Chytridiomycota incertae sedis</taxon>
        <taxon>Chytridiomycetes</taxon>
        <taxon>Spizellomycetales</taxon>
        <taxon>Powellomycetaceae</taxon>
        <taxon>Powellomyces</taxon>
    </lineage>
</organism>
<dbReference type="PANTHER" id="PTHR31121:SF2">
    <property type="entry name" value="MANNOSYLTRANSFERASE KTR5-RELATED"/>
    <property type="match status" value="1"/>
</dbReference>
<protein>
    <recommendedName>
        <fullName evidence="5">Mannosyltransferase</fullName>
    </recommendedName>
</protein>
<dbReference type="GO" id="GO:0005794">
    <property type="term" value="C:Golgi apparatus"/>
    <property type="evidence" value="ECO:0007669"/>
    <property type="project" value="TreeGrafter"/>
</dbReference>
<comment type="caution">
    <text evidence="3">The sequence shown here is derived from an EMBL/GenBank/DDBJ whole genome shotgun (WGS) entry which is preliminary data.</text>
</comment>
<dbReference type="Gene3D" id="3.90.550.10">
    <property type="entry name" value="Spore Coat Polysaccharide Biosynthesis Protein SpsA, Chain A"/>
    <property type="match status" value="1"/>
</dbReference>
<proteinExistence type="inferred from homology"/>
<dbReference type="SUPFAM" id="SSF53448">
    <property type="entry name" value="Nucleotide-diphospho-sugar transferases"/>
    <property type="match status" value="1"/>
</dbReference>
<name>A0A507E200_9FUNG</name>
<dbReference type="InterPro" id="IPR029044">
    <property type="entry name" value="Nucleotide-diphossugar_trans"/>
</dbReference>
<dbReference type="Pfam" id="PF01793">
    <property type="entry name" value="Glyco_transf_15"/>
    <property type="match status" value="1"/>
</dbReference>
<dbReference type="GO" id="GO:0000032">
    <property type="term" value="P:cell wall mannoprotein biosynthetic process"/>
    <property type="evidence" value="ECO:0007669"/>
    <property type="project" value="TreeGrafter"/>
</dbReference>
<evidence type="ECO:0008006" key="5">
    <source>
        <dbReference type="Google" id="ProtNLM"/>
    </source>
</evidence>
<dbReference type="InterPro" id="IPR002685">
    <property type="entry name" value="Glyco_trans_15"/>
</dbReference>
<dbReference type="AlphaFoldDB" id="A0A507E200"/>
<evidence type="ECO:0000313" key="3">
    <source>
        <dbReference type="EMBL" id="TPX57120.1"/>
    </source>
</evidence>
<dbReference type="Proteomes" id="UP000318582">
    <property type="component" value="Unassembled WGS sequence"/>
</dbReference>
<dbReference type="GO" id="GO:0016020">
    <property type="term" value="C:membrane"/>
    <property type="evidence" value="ECO:0007669"/>
    <property type="project" value="InterPro"/>
</dbReference>
<evidence type="ECO:0000313" key="4">
    <source>
        <dbReference type="Proteomes" id="UP000318582"/>
    </source>
</evidence>
<dbReference type="GO" id="GO:0000026">
    <property type="term" value="F:alpha-1,2-mannosyltransferase activity"/>
    <property type="evidence" value="ECO:0007669"/>
    <property type="project" value="TreeGrafter"/>
</dbReference>
<accession>A0A507E200</accession>